<dbReference type="InterPro" id="IPR051138">
    <property type="entry name" value="PIM_Ser/Thr_kinase"/>
</dbReference>
<dbReference type="AlphaFoldDB" id="A0A5A9PSU3"/>
<protein>
    <recommendedName>
        <fullName evidence="2">non-specific serine/threonine protein kinase</fullName>
        <ecNumber evidence="2">2.7.11.1</ecNumber>
    </recommendedName>
</protein>
<keyword evidence="6 12" id="KW-0418">Kinase</keyword>
<evidence type="ECO:0000259" key="11">
    <source>
        <dbReference type="PROSITE" id="PS50011"/>
    </source>
</evidence>
<proteinExistence type="inferred from homology"/>
<dbReference type="EC" id="2.7.11.1" evidence="2"/>
<dbReference type="GO" id="GO:0004674">
    <property type="term" value="F:protein serine/threonine kinase activity"/>
    <property type="evidence" value="ECO:0007669"/>
    <property type="project" value="UniProtKB-KW"/>
</dbReference>
<comment type="catalytic activity">
    <reaction evidence="9">
        <text>L-seryl-[protein] + ATP = O-phospho-L-seryl-[protein] + ADP + H(+)</text>
        <dbReference type="Rhea" id="RHEA:17989"/>
        <dbReference type="Rhea" id="RHEA-COMP:9863"/>
        <dbReference type="Rhea" id="RHEA-COMP:11604"/>
        <dbReference type="ChEBI" id="CHEBI:15378"/>
        <dbReference type="ChEBI" id="CHEBI:29999"/>
        <dbReference type="ChEBI" id="CHEBI:30616"/>
        <dbReference type="ChEBI" id="CHEBI:83421"/>
        <dbReference type="ChEBI" id="CHEBI:456216"/>
        <dbReference type="EC" id="2.7.11.1"/>
    </reaction>
</comment>
<reference evidence="12 13" key="1">
    <citation type="journal article" date="2019" name="Mol. Ecol. Resour.">
        <title>Chromosome-level genome assembly of Triplophysa tibetana, a fish adapted to the harsh high-altitude environment of the Tibetan Plateau.</title>
        <authorList>
            <person name="Yang X."/>
            <person name="Liu H."/>
            <person name="Ma Z."/>
            <person name="Zou Y."/>
            <person name="Zou M."/>
            <person name="Mao Y."/>
            <person name="Li X."/>
            <person name="Wang H."/>
            <person name="Chen T."/>
            <person name="Wang W."/>
            <person name="Yang R."/>
        </authorList>
    </citation>
    <scope>NUCLEOTIDE SEQUENCE [LARGE SCALE GENOMIC DNA]</scope>
    <source>
        <strain evidence="12">TTIB1903HZAU</strain>
        <tissue evidence="12">Muscle</tissue>
    </source>
</reference>
<feature type="domain" description="Protein kinase" evidence="11">
    <location>
        <begin position="548"/>
        <end position="806"/>
    </location>
</feature>
<dbReference type="PROSITE" id="PS00107">
    <property type="entry name" value="PROTEIN_KINASE_ATP"/>
    <property type="match status" value="1"/>
</dbReference>
<dbReference type="InterPro" id="IPR011009">
    <property type="entry name" value="Kinase-like_dom_sf"/>
</dbReference>
<dbReference type="PANTHER" id="PTHR22984">
    <property type="entry name" value="SERINE/THREONINE-PROTEIN KINASE PIM"/>
    <property type="match status" value="1"/>
</dbReference>
<keyword evidence="7 10" id="KW-0067">ATP-binding</keyword>
<dbReference type="Gene3D" id="3.30.200.20">
    <property type="entry name" value="Phosphorylase Kinase, domain 1"/>
    <property type="match status" value="2"/>
</dbReference>
<dbReference type="Proteomes" id="UP000324632">
    <property type="component" value="Chromosome 3"/>
</dbReference>
<dbReference type="GO" id="GO:0005524">
    <property type="term" value="F:ATP binding"/>
    <property type="evidence" value="ECO:0007669"/>
    <property type="project" value="UniProtKB-UniRule"/>
</dbReference>
<dbReference type="Pfam" id="PF00069">
    <property type="entry name" value="Pkinase"/>
    <property type="match status" value="2"/>
</dbReference>
<gene>
    <name evidence="12" type="ORF">E1301_Tti014138</name>
</gene>
<dbReference type="FunFam" id="3.30.200.20:FF:000246">
    <property type="entry name" value="Pim proto-oncogene, serine/threonine kinase,-related 152"/>
    <property type="match status" value="2"/>
</dbReference>
<dbReference type="GO" id="GO:0043066">
    <property type="term" value="P:negative regulation of apoptotic process"/>
    <property type="evidence" value="ECO:0007669"/>
    <property type="project" value="TreeGrafter"/>
</dbReference>
<evidence type="ECO:0000256" key="8">
    <source>
        <dbReference type="ARBA" id="ARBA00047899"/>
    </source>
</evidence>
<evidence type="ECO:0000256" key="10">
    <source>
        <dbReference type="PROSITE-ProRule" id="PRU10141"/>
    </source>
</evidence>
<dbReference type="PROSITE" id="PS00108">
    <property type="entry name" value="PROTEIN_KINASE_ST"/>
    <property type="match status" value="1"/>
</dbReference>
<dbReference type="SUPFAM" id="SSF56112">
    <property type="entry name" value="Protein kinase-like (PK-like)"/>
    <property type="match status" value="2"/>
</dbReference>
<evidence type="ECO:0000313" key="12">
    <source>
        <dbReference type="EMBL" id="KAA0723827.1"/>
    </source>
</evidence>
<feature type="domain" description="Protein kinase" evidence="11">
    <location>
        <begin position="250"/>
        <end position="506"/>
    </location>
</feature>
<evidence type="ECO:0000256" key="3">
    <source>
        <dbReference type="ARBA" id="ARBA00022527"/>
    </source>
</evidence>
<dbReference type="Gene3D" id="1.10.510.10">
    <property type="entry name" value="Transferase(Phosphotransferase) domain 1"/>
    <property type="match status" value="2"/>
</dbReference>
<dbReference type="SMART" id="SM00220">
    <property type="entry name" value="S_TKc"/>
    <property type="match status" value="2"/>
</dbReference>
<evidence type="ECO:0000256" key="5">
    <source>
        <dbReference type="ARBA" id="ARBA00022741"/>
    </source>
</evidence>
<dbReference type="FunFam" id="1.10.510.10:FF:000392">
    <property type="entry name" value="Pim proto-oncogene, serine/threonine kinase,-related 152"/>
    <property type="match status" value="2"/>
</dbReference>
<accession>A0A5A9PSU3</accession>
<name>A0A5A9PSU3_9TELE</name>
<keyword evidence="4" id="KW-0808">Transferase</keyword>
<evidence type="ECO:0000256" key="6">
    <source>
        <dbReference type="ARBA" id="ARBA00022777"/>
    </source>
</evidence>
<dbReference type="GO" id="GO:0005737">
    <property type="term" value="C:cytoplasm"/>
    <property type="evidence" value="ECO:0007669"/>
    <property type="project" value="TreeGrafter"/>
</dbReference>
<dbReference type="EMBL" id="SOYY01000003">
    <property type="protein sequence ID" value="KAA0723827.1"/>
    <property type="molecule type" value="Genomic_DNA"/>
</dbReference>
<keyword evidence="3" id="KW-0723">Serine/threonine-protein kinase</keyword>
<feature type="binding site" evidence="10">
    <location>
        <position position="577"/>
    </location>
    <ligand>
        <name>ATP</name>
        <dbReference type="ChEBI" id="CHEBI:30616"/>
    </ligand>
</feature>
<keyword evidence="13" id="KW-1185">Reference proteome</keyword>
<dbReference type="InterPro" id="IPR017441">
    <property type="entry name" value="Protein_kinase_ATP_BS"/>
</dbReference>
<dbReference type="InterPro" id="IPR000719">
    <property type="entry name" value="Prot_kinase_dom"/>
</dbReference>
<dbReference type="PANTHER" id="PTHR22984:SF11">
    <property type="entry name" value="AURORA KINASE-RELATED"/>
    <property type="match status" value="1"/>
</dbReference>
<keyword evidence="5 10" id="KW-0547">Nucleotide-binding</keyword>
<evidence type="ECO:0000313" key="13">
    <source>
        <dbReference type="Proteomes" id="UP000324632"/>
    </source>
</evidence>
<comment type="similarity">
    <text evidence="1">Belongs to the protein kinase superfamily. CAMK Ser/Thr protein kinase family. PIM subfamily.</text>
</comment>
<dbReference type="PROSITE" id="PS50011">
    <property type="entry name" value="PROTEIN_KINASE_DOM"/>
    <property type="match status" value="2"/>
</dbReference>
<evidence type="ECO:0000256" key="9">
    <source>
        <dbReference type="ARBA" id="ARBA00048679"/>
    </source>
</evidence>
<evidence type="ECO:0000256" key="7">
    <source>
        <dbReference type="ARBA" id="ARBA00022840"/>
    </source>
</evidence>
<sequence length="806" mass="90480">MRVTAQSVMGQRFGKGVKTDGVGDRSGLYDQCTAAPSDIDHHSPVRFGKLREMHRRREEVISSQGLTLGDMEILKTPVIEGPDLAYSLDRLLYGLDSDSDSVQDPFKSKSVREEEIRRVQDHIESAVEEDSLQSSLSLLEEKLEDAETPSVNIQGQSQQQNTTNTYTIMVIGLSDSLDGLLVGLDLDSDAVQNPVPSKLVRDEEIQPVQAHIEAAVEEDIQQSSVRLSEEKLEDSGTPNVNMQEINSCKYAVGGILAASACRVVYAGTRVHDGLEVALKYVHTSRHLDYIRAPGHPDPLPREVALQMLACDDGRSPEIVQLSDWQEHPDHYIMVLERPSPCEGLNKFVASRGGKLDEKLAKRIMWQAYLAAKTCCEQGVFHRNITLENLLINTDTMDVKLIDFGCGELLKNSTYNTFTGTREYICPEFFKTGNYNGKQATVYSLGVLLFALLCGKFPSINDRFFINERAWNKDGLTEQCCCLVEDCLQDDPETRIDLERIYEDIWFQDNSLDDSQTPINSGSQDCSEEKLEDVNQSRVFGLEINGCQYEVGRELGKGGFGTVYEGTRVHDGLKVAVKYVEKTKNVIKDYIKIPGCSKPLPREVGLHLLARKGDNVPVIIQLLDWQDNPDQIIMVLERPSPCEDVRSFVKHNGGTVTEVIARTIFRQAAEAAQVCCKRGVFHRDIKKQNLLINPNTLEVKLIDFGCGDLLKSSTYKRYMGTRKYTCPEYAETGSYHGKPATVYSLGVLLFAMVCGNYPNSFELKQINDKKWSKDGLTAECCDFIQACLQRNPDERIHLEEILKHAWF</sequence>
<dbReference type="InterPro" id="IPR008271">
    <property type="entry name" value="Ser/Thr_kinase_AS"/>
</dbReference>
<evidence type="ECO:0000256" key="4">
    <source>
        <dbReference type="ARBA" id="ARBA00022679"/>
    </source>
</evidence>
<comment type="caution">
    <text evidence="12">The sequence shown here is derived from an EMBL/GenBank/DDBJ whole genome shotgun (WGS) entry which is preliminary data.</text>
</comment>
<organism evidence="12 13">
    <name type="scientific">Triplophysa tibetana</name>
    <dbReference type="NCBI Taxonomy" id="1572043"/>
    <lineage>
        <taxon>Eukaryota</taxon>
        <taxon>Metazoa</taxon>
        <taxon>Chordata</taxon>
        <taxon>Craniata</taxon>
        <taxon>Vertebrata</taxon>
        <taxon>Euteleostomi</taxon>
        <taxon>Actinopterygii</taxon>
        <taxon>Neopterygii</taxon>
        <taxon>Teleostei</taxon>
        <taxon>Ostariophysi</taxon>
        <taxon>Cypriniformes</taxon>
        <taxon>Nemacheilidae</taxon>
        <taxon>Triplophysa</taxon>
    </lineage>
</organism>
<evidence type="ECO:0000256" key="1">
    <source>
        <dbReference type="ARBA" id="ARBA00005505"/>
    </source>
</evidence>
<comment type="catalytic activity">
    <reaction evidence="8">
        <text>L-threonyl-[protein] + ATP = O-phospho-L-threonyl-[protein] + ADP + H(+)</text>
        <dbReference type="Rhea" id="RHEA:46608"/>
        <dbReference type="Rhea" id="RHEA-COMP:11060"/>
        <dbReference type="Rhea" id="RHEA-COMP:11605"/>
        <dbReference type="ChEBI" id="CHEBI:15378"/>
        <dbReference type="ChEBI" id="CHEBI:30013"/>
        <dbReference type="ChEBI" id="CHEBI:30616"/>
        <dbReference type="ChEBI" id="CHEBI:61977"/>
        <dbReference type="ChEBI" id="CHEBI:456216"/>
        <dbReference type="EC" id="2.7.11.1"/>
    </reaction>
</comment>
<dbReference type="GO" id="GO:0007346">
    <property type="term" value="P:regulation of mitotic cell cycle"/>
    <property type="evidence" value="ECO:0007669"/>
    <property type="project" value="TreeGrafter"/>
</dbReference>
<evidence type="ECO:0000256" key="2">
    <source>
        <dbReference type="ARBA" id="ARBA00012513"/>
    </source>
</evidence>